<dbReference type="InterPro" id="IPR036116">
    <property type="entry name" value="FN3_sf"/>
</dbReference>
<dbReference type="InterPro" id="IPR003961">
    <property type="entry name" value="FN3_dom"/>
</dbReference>
<dbReference type="AlphaFoldDB" id="A0ABD5V8M8"/>
<comment type="catalytic activity">
    <reaction evidence="1">
        <text>Hydrolysis of terminal non-reducing alpha-L-rhamnose residues in alpha-L-rhamnosides.</text>
        <dbReference type="EC" id="3.2.1.40"/>
    </reaction>
</comment>
<keyword evidence="3 9" id="KW-0378">Hydrolase</keyword>
<evidence type="ECO:0000256" key="3">
    <source>
        <dbReference type="ARBA" id="ARBA00022801"/>
    </source>
</evidence>
<dbReference type="SUPFAM" id="SSF49265">
    <property type="entry name" value="Fibronectin type III"/>
    <property type="match status" value="1"/>
</dbReference>
<dbReference type="EMBL" id="JBHSXQ010000007">
    <property type="protein sequence ID" value="MFC6907076.1"/>
    <property type="molecule type" value="Genomic_DNA"/>
</dbReference>
<organism evidence="9 10">
    <name type="scientific">Halalkalicoccus tibetensis</name>
    <dbReference type="NCBI Taxonomy" id="175632"/>
    <lineage>
        <taxon>Archaea</taxon>
        <taxon>Methanobacteriati</taxon>
        <taxon>Methanobacteriota</taxon>
        <taxon>Stenosarchaea group</taxon>
        <taxon>Halobacteria</taxon>
        <taxon>Halobacteriales</taxon>
        <taxon>Halococcaceae</taxon>
        <taxon>Halalkalicoccus</taxon>
    </lineage>
</organism>
<feature type="domain" description="Alpha-L-rhamnosidase C-terminal" evidence="8">
    <location>
        <begin position="991"/>
        <end position="1070"/>
    </location>
</feature>
<dbReference type="InterPro" id="IPR035396">
    <property type="entry name" value="Bac_rhamnosid6H"/>
</dbReference>
<dbReference type="Pfam" id="PF17389">
    <property type="entry name" value="Bac_rhamnosid6H"/>
    <property type="match status" value="1"/>
</dbReference>
<dbReference type="EC" id="3.2.1.40" evidence="2"/>
<dbReference type="InterPro" id="IPR013737">
    <property type="entry name" value="Bac_rhamnosid_N"/>
</dbReference>
<dbReference type="GO" id="GO:0030596">
    <property type="term" value="F:alpha-L-rhamnosidase activity"/>
    <property type="evidence" value="ECO:0007669"/>
    <property type="project" value="UniProtKB-EC"/>
</dbReference>
<reference evidence="9 10" key="1">
    <citation type="journal article" date="2019" name="Int. J. Syst. Evol. Microbiol.">
        <title>The Global Catalogue of Microorganisms (GCM) 10K type strain sequencing project: providing services to taxonomists for standard genome sequencing and annotation.</title>
        <authorList>
            <consortium name="The Broad Institute Genomics Platform"/>
            <consortium name="The Broad Institute Genome Sequencing Center for Infectious Disease"/>
            <person name="Wu L."/>
            <person name="Ma J."/>
        </authorList>
    </citation>
    <scope>NUCLEOTIDE SEQUENCE [LARGE SCALE GENOMIC DNA]</scope>
    <source>
        <strain evidence="9 10">CGMCC 1.3240</strain>
    </source>
</reference>
<dbReference type="InterPro" id="IPR016007">
    <property type="entry name" value="Alpha_rhamnosid"/>
</dbReference>
<dbReference type="InterPro" id="IPR008902">
    <property type="entry name" value="Rhamnosid_concanavalin"/>
</dbReference>
<feature type="region of interest" description="Disordered" evidence="4">
    <location>
        <begin position="1"/>
        <end position="32"/>
    </location>
</feature>
<dbReference type="PIRSF" id="PIRSF010631">
    <property type="entry name" value="A-rhamnsds"/>
    <property type="match status" value="1"/>
</dbReference>
<dbReference type="Gene3D" id="2.60.40.10">
    <property type="entry name" value="Immunoglobulins"/>
    <property type="match status" value="1"/>
</dbReference>
<dbReference type="RefSeq" id="WP_340605663.1">
    <property type="nucleotide sequence ID" value="NZ_JBBMXV010000007.1"/>
</dbReference>
<evidence type="ECO:0000313" key="10">
    <source>
        <dbReference type="Proteomes" id="UP001596312"/>
    </source>
</evidence>
<dbReference type="Proteomes" id="UP001596312">
    <property type="component" value="Unassembled WGS sequence"/>
</dbReference>
<keyword evidence="10" id="KW-1185">Reference proteome</keyword>
<evidence type="ECO:0000313" key="9">
    <source>
        <dbReference type="EMBL" id="MFC6907076.1"/>
    </source>
</evidence>
<dbReference type="InterPro" id="IPR013783">
    <property type="entry name" value="Ig-like_fold"/>
</dbReference>
<accession>A0ABD5V8M8</accession>
<evidence type="ECO:0000259" key="6">
    <source>
        <dbReference type="Pfam" id="PF08531"/>
    </source>
</evidence>
<protein>
    <recommendedName>
        <fullName evidence="2">alpha-L-rhamnosidase</fullName>
        <ecNumber evidence="2">3.2.1.40</ecNumber>
    </recommendedName>
</protein>
<dbReference type="InterPro" id="IPR008928">
    <property type="entry name" value="6-hairpin_glycosidase_sf"/>
</dbReference>
<sequence>MTDTDNSQRSEQRSRAVTDRSAQKRAPGLDRREYLKYTGTIASVPIVAKSVRGSEGDAVASGPDEGAVPAPIGLRMEYEHEPTNLLPAADRPPRLSWRLPRHRDVEQTAYRIRVATGADALPDDGTVWDSGRVNSSRSTAIEYGGEQLESDTTYYWTVRVWDNNQGSDWSDPTRFTTAIPDDEHWEGEWIGAETPEQDVLENADQNYPAALHDVDTLGQSFKVDFEFVRVGGQFPTWSAPDSAVTVSLYEGDPEGELLARDRISPDAAENFLWYFLELDEPLPAGTYFFEQSEPEETVGWRSHTDSTFKDGQAFEDGAPVDGDRTLRVEGENVSDPSPLLRTEFGLEKEVKSARAHVVTLGYGELYANGQRIGDEQLNPAWTEYEERTLYTTYDLEDALEAGENALGLWLGRGWYGLNADDTAHYVQWDAIGPPAALVQLNVTYADGTTATVTTDTSWTTTPSPIVENHIYDGETYDAREERSGWTEPGFVEKWDTVNLLEPPSDDFELRPQRLPPTRVTETFGPEAIVERGDAYLVDFGQNLTGWIELTLRETDAGDEITLQHAEVLLDEDDELTRDLETGTLNTKDLREADVTDVYTARGDGVETYEPRFTYHGFRYASVEGYPGELTAEDVTAKVVHTDFGETGSFACSNEDLNQVQHNAVWGLRGNAHGIPTDCPQRDERFGWTGDVHQNARADFYNFDPVRFHEKWIQDHDDNQRSEGHVTNTIPFARHREDAEDDPFWEVADPNWGKTYVIVPWHGYLHTGDKRLLEEHYGGMRNYIDFWHDQAEEHVISEEMTKFGDWLSFEDQESDPSLFSTFAHYETTDRFARIADALGYDEDAQTYRERADAIAEAFNNEFFDRETSSYGTGTQATFVLPLSEDIVPDQYEEDVVETLVEKIRKEDDGKLQTGFIATRPLIYTLVEHGYGELAYNVISQPEQPGWVYMVRQDATTMWEHWDSDDQVGSGMNSMNHRPWTLVSEWFYRVLAGIDVSEPGFAHIEISPTIVDDLEWVEAETETVRGTVASRWERVETPGDRGEADGLRLAVTIPGNSTATVEIPTLSGERVRIREDGKTIWNNGNRTRPNHPGIGDISRESNRVAVETTSGEYAFELEHLGN</sequence>
<dbReference type="Pfam" id="PF17390">
    <property type="entry name" value="Bac_rhamnosid_C"/>
    <property type="match status" value="1"/>
</dbReference>
<evidence type="ECO:0000259" key="7">
    <source>
        <dbReference type="Pfam" id="PF17389"/>
    </source>
</evidence>
<name>A0ABD5V8M8_9EURY</name>
<dbReference type="Gene3D" id="1.50.10.10">
    <property type="match status" value="1"/>
</dbReference>
<dbReference type="InterPro" id="IPR012341">
    <property type="entry name" value="6hp_glycosidase-like_sf"/>
</dbReference>
<dbReference type="PANTHER" id="PTHR33307:SF6">
    <property type="entry name" value="ALPHA-RHAMNOSIDASE (EUROFUNG)-RELATED"/>
    <property type="match status" value="1"/>
</dbReference>
<dbReference type="CDD" id="cd00063">
    <property type="entry name" value="FN3"/>
    <property type="match status" value="1"/>
</dbReference>
<dbReference type="InterPro" id="IPR035398">
    <property type="entry name" value="Bac_rhamnosid_C"/>
</dbReference>
<proteinExistence type="predicted"/>
<dbReference type="Pfam" id="PF05592">
    <property type="entry name" value="Bac_rhamnosid"/>
    <property type="match status" value="1"/>
</dbReference>
<dbReference type="Gene3D" id="2.60.120.260">
    <property type="entry name" value="Galactose-binding domain-like"/>
    <property type="match status" value="2"/>
</dbReference>
<dbReference type="PANTHER" id="PTHR33307">
    <property type="entry name" value="ALPHA-RHAMNOSIDASE (EUROFUNG)"/>
    <property type="match status" value="1"/>
</dbReference>
<gene>
    <name evidence="9" type="ORF">ACFQGH_17970</name>
</gene>
<dbReference type="Pfam" id="PF25788">
    <property type="entry name" value="Ig_Rha78A_N"/>
    <property type="match status" value="1"/>
</dbReference>
<evidence type="ECO:0000259" key="8">
    <source>
        <dbReference type="Pfam" id="PF17390"/>
    </source>
</evidence>
<comment type="caution">
    <text evidence="9">The sequence shown here is derived from an EMBL/GenBank/DDBJ whole genome shotgun (WGS) entry which is preliminary data.</text>
</comment>
<evidence type="ECO:0000259" key="5">
    <source>
        <dbReference type="Pfam" id="PF05592"/>
    </source>
</evidence>
<evidence type="ECO:0000256" key="2">
    <source>
        <dbReference type="ARBA" id="ARBA00012652"/>
    </source>
</evidence>
<feature type="domain" description="Bacterial alpha-L-rhamnosidase N-terminal" evidence="6">
    <location>
        <begin position="348"/>
        <end position="521"/>
    </location>
</feature>
<evidence type="ECO:0000256" key="1">
    <source>
        <dbReference type="ARBA" id="ARBA00001445"/>
    </source>
</evidence>
<dbReference type="SUPFAM" id="SSF48208">
    <property type="entry name" value="Six-hairpin glycosidases"/>
    <property type="match status" value="1"/>
</dbReference>
<evidence type="ECO:0000256" key="4">
    <source>
        <dbReference type="SAM" id="MobiDB-lite"/>
    </source>
</evidence>
<feature type="domain" description="Alpha-L-rhamnosidase concanavalin-like" evidence="5">
    <location>
        <begin position="533"/>
        <end position="640"/>
    </location>
</feature>
<dbReference type="Gene3D" id="2.60.420.10">
    <property type="entry name" value="Maltose phosphorylase, domain 3"/>
    <property type="match status" value="1"/>
</dbReference>
<dbReference type="Pfam" id="PF08531">
    <property type="entry name" value="Bac_rhamnosid_N"/>
    <property type="match status" value="1"/>
</dbReference>
<feature type="domain" description="Alpha-L-rhamnosidase six-hairpin glycosidase" evidence="7">
    <location>
        <begin position="645"/>
        <end position="988"/>
    </location>
</feature>